<evidence type="ECO:0000313" key="3">
    <source>
        <dbReference type="Proteomes" id="UP000053611"/>
    </source>
</evidence>
<feature type="domain" description="Fe2OG dioxygenase" evidence="1">
    <location>
        <begin position="91"/>
        <end position="219"/>
    </location>
</feature>
<dbReference type="Proteomes" id="UP000053611">
    <property type="component" value="Unassembled WGS sequence"/>
</dbReference>
<dbReference type="RefSeq" id="XP_018282494.1">
    <property type="nucleotide sequence ID" value="XM_018420151.1"/>
</dbReference>
<dbReference type="EMBL" id="KQ087179">
    <property type="protein sequence ID" value="KLT46003.1"/>
    <property type="molecule type" value="Genomic_DNA"/>
</dbReference>
<dbReference type="GO" id="GO:0006307">
    <property type="term" value="P:DNA alkylation repair"/>
    <property type="evidence" value="ECO:0007669"/>
    <property type="project" value="InterPro"/>
</dbReference>
<dbReference type="PROSITE" id="PS51471">
    <property type="entry name" value="FE2OG_OXY"/>
    <property type="match status" value="1"/>
</dbReference>
<dbReference type="InterPro" id="IPR005123">
    <property type="entry name" value="Oxoglu/Fe-dep_dioxygenase_dom"/>
</dbReference>
<dbReference type="SUPFAM" id="SSF51197">
    <property type="entry name" value="Clavaminate synthase-like"/>
    <property type="match status" value="1"/>
</dbReference>
<dbReference type="InterPro" id="IPR037151">
    <property type="entry name" value="AlkB-like_sf"/>
</dbReference>
<gene>
    <name evidence="2" type="ORF">CC85DRAFT_239758</name>
</gene>
<dbReference type="GeneID" id="28980754"/>
<dbReference type="Gene3D" id="2.60.120.590">
    <property type="entry name" value="Alpha-ketoglutarate-dependent dioxygenase AlkB-like"/>
    <property type="match status" value="1"/>
</dbReference>
<evidence type="ECO:0000313" key="2">
    <source>
        <dbReference type="EMBL" id="KLT46003.1"/>
    </source>
</evidence>
<dbReference type="OrthoDB" id="545910at2759"/>
<accession>A0A0J0XY78</accession>
<reference evidence="2 3" key="1">
    <citation type="submission" date="2015-03" db="EMBL/GenBank/DDBJ databases">
        <title>Genomics and transcriptomics of the oil-accumulating basidiomycete yeast T. oleaginosus allow insights into substrate utilization and the diverse evolutionary trajectories of mating systems in fungi.</title>
        <authorList>
            <consortium name="DOE Joint Genome Institute"/>
            <person name="Kourist R."/>
            <person name="Kracht O."/>
            <person name="Bracharz F."/>
            <person name="Lipzen A."/>
            <person name="Nolan M."/>
            <person name="Ohm R."/>
            <person name="Grigoriev I."/>
            <person name="Sun S."/>
            <person name="Heitman J."/>
            <person name="Bruck T."/>
            <person name="Nowrousian M."/>
        </authorList>
    </citation>
    <scope>NUCLEOTIDE SEQUENCE [LARGE SCALE GENOMIC DNA]</scope>
    <source>
        <strain evidence="2 3">IBC0246</strain>
    </source>
</reference>
<dbReference type="PANTHER" id="PTHR31212:SF4">
    <property type="entry name" value="ALPHA-KETOGLUTARATE-DEPENDENT DIOXYGENASE ALKB HOMOLOG 3"/>
    <property type="match status" value="1"/>
</dbReference>
<dbReference type="Pfam" id="PF13532">
    <property type="entry name" value="2OG-FeII_Oxy_2"/>
    <property type="match status" value="1"/>
</dbReference>
<proteinExistence type="predicted"/>
<keyword evidence="3" id="KW-1185">Reference proteome</keyword>
<evidence type="ECO:0000259" key="1">
    <source>
        <dbReference type="PROSITE" id="PS51471"/>
    </source>
</evidence>
<dbReference type="InterPro" id="IPR032854">
    <property type="entry name" value="ALKBH3"/>
</dbReference>
<dbReference type="GO" id="GO:0051213">
    <property type="term" value="F:dioxygenase activity"/>
    <property type="evidence" value="ECO:0007669"/>
    <property type="project" value="InterPro"/>
</dbReference>
<dbReference type="InterPro" id="IPR027450">
    <property type="entry name" value="AlkB-like"/>
</dbReference>
<organism evidence="2 3">
    <name type="scientific">Cutaneotrichosporon oleaginosum</name>
    <dbReference type="NCBI Taxonomy" id="879819"/>
    <lineage>
        <taxon>Eukaryota</taxon>
        <taxon>Fungi</taxon>
        <taxon>Dikarya</taxon>
        <taxon>Basidiomycota</taxon>
        <taxon>Agaricomycotina</taxon>
        <taxon>Tremellomycetes</taxon>
        <taxon>Trichosporonales</taxon>
        <taxon>Trichosporonaceae</taxon>
        <taxon>Cutaneotrichosporon</taxon>
    </lineage>
</organism>
<dbReference type="PANTHER" id="PTHR31212">
    <property type="entry name" value="ALPHA-KETOGLUTARATE-DEPENDENT DIOXYGENASE ALKB HOMOLOG 3"/>
    <property type="match status" value="1"/>
</dbReference>
<sequence>MMAESPAWGRNKLFIAGREVESNHQATGYARAGEHWGRDGTSTYFYNGQRTEAKQPYPPCLEKAASMVEDAVNAYLDSVPRFPLEFKGRWRANACAANRYDGAQATVGFHSDQMTYLGPYPTIASLSLGTPRAFRLRAVNTADPAFAPDEPPRTYEVTLGNNSLVLMTPGCQERYKHTIPPQRALDTFRIGWDTDGNSIPVEEQTAYTSRINITFRYARVFGLC</sequence>
<protein>
    <recommendedName>
        <fullName evidence="1">Fe2OG dioxygenase domain-containing protein</fullName>
    </recommendedName>
</protein>
<dbReference type="STRING" id="879819.A0A0J0XY78"/>
<name>A0A0J0XY78_9TREE</name>
<dbReference type="AlphaFoldDB" id="A0A0J0XY78"/>